<keyword evidence="1" id="KW-1133">Transmembrane helix</keyword>
<keyword evidence="1" id="KW-0812">Transmembrane</keyword>
<reference evidence="4" key="2">
    <citation type="submission" date="2021-04" db="EMBL/GenBank/DDBJ databases">
        <authorList>
            <person name="Gilroy R."/>
        </authorList>
    </citation>
    <scope>NUCLEOTIDE SEQUENCE</scope>
    <source>
        <strain evidence="4">5134</strain>
    </source>
</reference>
<dbReference type="PIRSF" id="PIRSF018266">
    <property type="entry name" value="FecR"/>
    <property type="match status" value="1"/>
</dbReference>
<dbReference type="Pfam" id="PF16344">
    <property type="entry name" value="FecR_C"/>
    <property type="match status" value="1"/>
</dbReference>
<reference evidence="4" key="1">
    <citation type="journal article" date="2021" name="PeerJ">
        <title>Extensive microbial diversity within the chicken gut microbiome revealed by metagenomics and culture.</title>
        <authorList>
            <person name="Gilroy R."/>
            <person name="Ravi A."/>
            <person name="Getino M."/>
            <person name="Pursley I."/>
            <person name="Horton D.L."/>
            <person name="Alikhan N.F."/>
            <person name="Baker D."/>
            <person name="Gharbi K."/>
            <person name="Hall N."/>
            <person name="Watson M."/>
            <person name="Adriaenssens E.M."/>
            <person name="Foster-Nyarko E."/>
            <person name="Jarju S."/>
            <person name="Secka A."/>
            <person name="Antonio M."/>
            <person name="Oren A."/>
            <person name="Chaudhuri R.R."/>
            <person name="La Ragione R."/>
            <person name="Hildebrand F."/>
            <person name="Pallen M.J."/>
        </authorList>
    </citation>
    <scope>NUCLEOTIDE SEQUENCE</scope>
    <source>
        <strain evidence="4">5134</strain>
    </source>
</reference>
<dbReference type="Gene3D" id="3.55.50.30">
    <property type="match status" value="1"/>
</dbReference>
<name>A0A9D1Z1X3_9BACT</name>
<dbReference type="Proteomes" id="UP000886844">
    <property type="component" value="Unassembled WGS sequence"/>
</dbReference>
<dbReference type="PANTHER" id="PTHR30273:SF2">
    <property type="entry name" value="PROTEIN FECR"/>
    <property type="match status" value="1"/>
</dbReference>
<feature type="transmembrane region" description="Helical" evidence="1">
    <location>
        <begin position="72"/>
        <end position="90"/>
    </location>
</feature>
<evidence type="ECO:0000259" key="2">
    <source>
        <dbReference type="Pfam" id="PF04773"/>
    </source>
</evidence>
<keyword evidence="1" id="KW-0472">Membrane</keyword>
<dbReference type="AlphaFoldDB" id="A0A9D1Z1X3"/>
<proteinExistence type="predicted"/>
<gene>
    <name evidence="4" type="ORF">H9828_09365</name>
</gene>
<dbReference type="EMBL" id="DXDA01000070">
    <property type="protein sequence ID" value="HIY69610.1"/>
    <property type="molecule type" value="Genomic_DNA"/>
</dbReference>
<comment type="caution">
    <text evidence="4">The sequence shown here is derived from an EMBL/GenBank/DDBJ whole genome shotgun (WGS) entry which is preliminary data.</text>
</comment>
<organism evidence="4 5">
    <name type="scientific">Candidatus Alistipes intestinigallinarum</name>
    <dbReference type="NCBI Taxonomy" id="2838440"/>
    <lineage>
        <taxon>Bacteria</taxon>
        <taxon>Pseudomonadati</taxon>
        <taxon>Bacteroidota</taxon>
        <taxon>Bacteroidia</taxon>
        <taxon>Bacteroidales</taxon>
        <taxon>Rikenellaceae</taxon>
        <taxon>Alistipes</taxon>
    </lineage>
</organism>
<feature type="domain" description="Protein FecR C-terminal" evidence="3">
    <location>
        <begin position="244"/>
        <end position="310"/>
    </location>
</feature>
<dbReference type="InterPro" id="IPR012373">
    <property type="entry name" value="Ferrdict_sens_TM"/>
</dbReference>
<dbReference type="InterPro" id="IPR006860">
    <property type="entry name" value="FecR"/>
</dbReference>
<evidence type="ECO:0000256" key="1">
    <source>
        <dbReference type="SAM" id="Phobius"/>
    </source>
</evidence>
<protein>
    <submittedName>
        <fullName evidence="4">FecR domain-containing protein</fullName>
    </submittedName>
</protein>
<dbReference type="GO" id="GO:0016989">
    <property type="term" value="F:sigma factor antagonist activity"/>
    <property type="evidence" value="ECO:0007669"/>
    <property type="project" value="TreeGrafter"/>
</dbReference>
<evidence type="ECO:0000313" key="4">
    <source>
        <dbReference type="EMBL" id="HIY69610.1"/>
    </source>
</evidence>
<accession>A0A9D1Z1X3</accession>
<feature type="domain" description="FecR protein" evidence="2">
    <location>
        <begin position="105"/>
        <end position="198"/>
    </location>
</feature>
<evidence type="ECO:0000313" key="5">
    <source>
        <dbReference type="Proteomes" id="UP000886844"/>
    </source>
</evidence>
<dbReference type="PANTHER" id="PTHR30273">
    <property type="entry name" value="PERIPLASMIC SIGNAL SENSOR AND SIGMA FACTOR ACTIVATOR FECR-RELATED"/>
    <property type="match status" value="1"/>
</dbReference>
<evidence type="ECO:0000259" key="3">
    <source>
        <dbReference type="Pfam" id="PF16344"/>
    </source>
</evidence>
<dbReference type="Pfam" id="PF04773">
    <property type="entry name" value="FecR"/>
    <property type="match status" value="1"/>
</dbReference>
<dbReference type="Gene3D" id="2.60.120.1440">
    <property type="match status" value="1"/>
</dbReference>
<dbReference type="InterPro" id="IPR032508">
    <property type="entry name" value="FecR_C"/>
</dbReference>
<sequence>MEKETLYRYVKCQATPDEELAVLEWLDRDPAHGRLLSEIQRQHDLVALSGPLIDRYHDAHGPARRLVRLRRWSAVAAMLALVLFGGYHYLQSRRMTRLSEQMLAIEVPYGQHLKLTLQDGTSVWLNAGSTLRYPALFPKRERRVEIEGEARFEVVRDAQRPFVVETYACDLEVLGTKFNVEADPESRRFSTALFEGCVAVTNRLVAGERVVLSPNRMVTLCGGHLQVGDVVNTDAYRWTEGIINLTGQSFPELMERFEKAFGVTIRLERVPEIHIGQGKIRQSIGIDNALQVLQQFADFRYDKDEQTNTVTIR</sequence>